<gene>
    <name evidence="1" type="ORF">V6N11_043136</name>
</gene>
<keyword evidence="2" id="KW-1185">Reference proteome</keyword>
<sequence>MVGSSSSSNPWEEPIYNYPTVGETTYRHTQVSSSELRNMFEQPHVWTTFGGSSSSYADHDDGVYRPQFDYHQPYIYGQSMGVDSVTSWFSTTTISTPSFAQDM</sequence>
<dbReference type="Proteomes" id="UP001396334">
    <property type="component" value="Unassembled WGS sequence"/>
</dbReference>
<comment type="caution">
    <text evidence="1">The sequence shown here is derived from an EMBL/GenBank/DDBJ whole genome shotgun (WGS) entry which is preliminary data.</text>
</comment>
<reference evidence="1 2" key="1">
    <citation type="journal article" date="2024" name="G3 (Bethesda)">
        <title>Genome assembly of Hibiscus sabdariffa L. provides insights into metabolisms of medicinal natural products.</title>
        <authorList>
            <person name="Kim T."/>
        </authorList>
    </citation>
    <scope>NUCLEOTIDE SEQUENCE [LARGE SCALE GENOMIC DNA]</scope>
    <source>
        <strain evidence="1">TK-2024</strain>
        <tissue evidence="1">Old leaves</tissue>
    </source>
</reference>
<evidence type="ECO:0000313" key="1">
    <source>
        <dbReference type="EMBL" id="KAK9005714.1"/>
    </source>
</evidence>
<name>A0ABR2QYE1_9ROSI</name>
<proteinExistence type="predicted"/>
<dbReference type="EMBL" id="JBBPBN010000030">
    <property type="protein sequence ID" value="KAK9005714.1"/>
    <property type="molecule type" value="Genomic_DNA"/>
</dbReference>
<accession>A0ABR2QYE1</accession>
<evidence type="ECO:0000313" key="2">
    <source>
        <dbReference type="Proteomes" id="UP001396334"/>
    </source>
</evidence>
<organism evidence="1 2">
    <name type="scientific">Hibiscus sabdariffa</name>
    <name type="common">roselle</name>
    <dbReference type="NCBI Taxonomy" id="183260"/>
    <lineage>
        <taxon>Eukaryota</taxon>
        <taxon>Viridiplantae</taxon>
        <taxon>Streptophyta</taxon>
        <taxon>Embryophyta</taxon>
        <taxon>Tracheophyta</taxon>
        <taxon>Spermatophyta</taxon>
        <taxon>Magnoliopsida</taxon>
        <taxon>eudicotyledons</taxon>
        <taxon>Gunneridae</taxon>
        <taxon>Pentapetalae</taxon>
        <taxon>rosids</taxon>
        <taxon>malvids</taxon>
        <taxon>Malvales</taxon>
        <taxon>Malvaceae</taxon>
        <taxon>Malvoideae</taxon>
        <taxon>Hibiscus</taxon>
    </lineage>
</organism>
<protein>
    <submittedName>
        <fullName evidence="1">Uncharacterized protein</fullName>
    </submittedName>
</protein>